<organism evidence="1 2">
    <name type="scientific">Intoshia linei</name>
    <dbReference type="NCBI Taxonomy" id="1819745"/>
    <lineage>
        <taxon>Eukaryota</taxon>
        <taxon>Metazoa</taxon>
        <taxon>Spiralia</taxon>
        <taxon>Lophotrochozoa</taxon>
        <taxon>Mesozoa</taxon>
        <taxon>Orthonectida</taxon>
        <taxon>Rhopaluridae</taxon>
        <taxon>Intoshia</taxon>
    </lineage>
</organism>
<dbReference type="EMBL" id="LWCA01001302">
    <property type="protein sequence ID" value="OAF65416.1"/>
    <property type="molecule type" value="Genomic_DNA"/>
</dbReference>
<dbReference type="AlphaFoldDB" id="A0A177ATT1"/>
<evidence type="ECO:0000313" key="2">
    <source>
        <dbReference type="Proteomes" id="UP000078046"/>
    </source>
</evidence>
<evidence type="ECO:0000313" key="1">
    <source>
        <dbReference type="EMBL" id="OAF65416.1"/>
    </source>
</evidence>
<protein>
    <submittedName>
        <fullName evidence="1">Uncharacterized protein</fullName>
    </submittedName>
</protein>
<name>A0A177ATT1_9BILA</name>
<gene>
    <name evidence="1" type="ORF">A3Q56_06811</name>
</gene>
<proteinExistence type="predicted"/>
<keyword evidence="2" id="KW-1185">Reference proteome</keyword>
<comment type="caution">
    <text evidence="1">The sequence shown here is derived from an EMBL/GenBank/DDBJ whole genome shotgun (WGS) entry which is preliminary data.</text>
</comment>
<reference evidence="1 2" key="1">
    <citation type="submission" date="2016-04" db="EMBL/GenBank/DDBJ databases">
        <title>The genome of Intoshia linei affirms orthonectids as highly simplified spiralians.</title>
        <authorList>
            <person name="Mikhailov K.V."/>
            <person name="Slusarev G.S."/>
            <person name="Nikitin M.A."/>
            <person name="Logacheva M.D."/>
            <person name="Penin A."/>
            <person name="Aleoshin V."/>
            <person name="Panchin Y.V."/>
        </authorList>
    </citation>
    <scope>NUCLEOTIDE SEQUENCE [LARGE SCALE GENOMIC DNA]</scope>
    <source>
        <strain evidence="1">Intl2013</strain>
        <tissue evidence="1">Whole animal</tissue>
    </source>
</reference>
<dbReference type="Proteomes" id="UP000078046">
    <property type="component" value="Unassembled WGS sequence"/>
</dbReference>
<sequence length="188" mass="22399">MWTSRVYIKDLNRISEFEFELKPENDSVWNNKFMLVKISNERNVKTGKVLIQLHGNTEGKKHMLSNEKWDTILKDDLFELTHLKTLRKYLNVQNPDKFYKALLTWNDKITKNRDADNHIYILFKMCCFVQFYKLSTCSLNRVYNVPYQNIEGLNLQTDFGPYCGKRIYYDLVPLPVNSKVDDKKIKTL</sequence>
<accession>A0A177ATT1</accession>